<comment type="caution">
    <text evidence="1">The sequence shown here is derived from an EMBL/GenBank/DDBJ whole genome shotgun (WGS) entry which is preliminary data.</text>
</comment>
<dbReference type="EMBL" id="PZQS01000001">
    <property type="protein sequence ID" value="PVD37439.1"/>
    <property type="molecule type" value="Genomic_DNA"/>
</dbReference>
<dbReference type="Proteomes" id="UP000245119">
    <property type="component" value="Linkage Group LG1"/>
</dbReference>
<sequence length="61" mass="6658">MTATEALPTSSHTAVEFGLPVLTTTYFTKRLSLRLSQSLLHPCLCSHIPRAPCLSPMVSLM</sequence>
<organism evidence="1 2">
    <name type="scientific">Pomacea canaliculata</name>
    <name type="common">Golden apple snail</name>
    <dbReference type="NCBI Taxonomy" id="400727"/>
    <lineage>
        <taxon>Eukaryota</taxon>
        <taxon>Metazoa</taxon>
        <taxon>Spiralia</taxon>
        <taxon>Lophotrochozoa</taxon>
        <taxon>Mollusca</taxon>
        <taxon>Gastropoda</taxon>
        <taxon>Caenogastropoda</taxon>
        <taxon>Architaenioglossa</taxon>
        <taxon>Ampullarioidea</taxon>
        <taxon>Ampullariidae</taxon>
        <taxon>Pomacea</taxon>
    </lineage>
</organism>
<accession>A0A2T7PVJ4</accession>
<protein>
    <submittedName>
        <fullName evidence="1">Uncharacterized protein</fullName>
    </submittedName>
</protein>
<keyword evidence="2" id="KW-1185">Reference proteome</keyword>
<evidence type="ECO:0000313" key="2">
    <source>
        <dbReference type="Proteomes" id="UP000245119"/>
    </source>
</evidence>
<name>A0A2T7PVJ4_POMCA</name>
<evidence type="ECO:0000313" key="1">
    <source>
        <dbReference type="EMBL" id="PVD37439.1"/>
    </source>
</evidence>
<reference evidence="1 2" key="1">
    <citation type="submission" date="2018-04" db="EMBL/GenBank/DDBJ databases">
        <title>The genome of golden apple snail Pomacea canaliculata provides insight into stress tolerance and invasive adaptation.</title>
        <authorList>
            <person name="Liu C."/>
            <person name="Liu B."/>
            <person name="Ren Y."/>
            <person name="Zhang Y."/>
            <person name="Wang H."/>
            <person name="Li S."/>
            <person name="Jiang F."/>
            <person name="Yin L."/>
            <person name="Zhang G."/>
            <person name="Qian W."/>
            <person name="Fan W."/>
        </authorList>
    </citation>
    <scope>NUCLEOTIDE SEQUENCE [LARGE SCALE GENOMIC DNA]</scope>
    <source>
        <strain evidence="1">SZHN2017</strain>
        <tissue evidence="1">Muscle</tissue>
    </source>
</reference>
<proteinExistence type="predicted"/>
<gene>
    <name evidence="1" type="ORF">C0Q70_00029</name>
</gene>
<dbReference type="AlphaFoldDB" id="A0A2T7PVJ4"/>